<organism evidence="2 3">
    <name type="scientific">Pleurodeles waltl</name>
    <name type="common">Iberian ribbed newt</name>
    <dbReference type="NCBI Taxonomy" id="8319"/>
    <lineage>
        <taxon>Eukaryota</taxon>
        <taxon>Metazoa</taxon>
        <taxon>Chordata</taxon>
        <taxon>Craniata</taxon>
        <taxon>Vertebrata</taxon>
        <taxon>Euteleostomi</taxon>
        <taxon>Amphibia</taxon>
        <taxon>Batrachia</taxon>
        <taxon>Caudata</taxon>
        <taxon>Salamandroidea</taxon>
        <taxon>Salamandridae</taxon>
        <taxon>Pleurodelinae</taxon>
        <taxon>Pleurodeles</taxon>
    </lineage>
</organism>
<dbReference type="PANTHER" id="PTHR21444:SF14">
    <property type="entry name" value="COILED-COIL DOMAIN-CONTAINING PROTEIN 180"/>
    <property type="match status" value="1"/>
</dbReference>
<dbReference type="PANTHER" id="PTHR21444">
    <property type="entry name" value="COILED-COIL DOMAIN-CONTAINING PROTEIN 180"/>
    <property type="match status" value="1"/>
</dbReference>
<dbReference type="InterPro" id="IPR028089">
    <property type="entry name" value="DUF4455"/>
</dbReference>
<feature type="domain" description="DUF4455" evidence="1">
    <location>
        <begin position="254"/>
        <end position="316"/>
    </location>
</feature>
<evidence type="ECO:0000313" key="3">
    <source>
        <dbReference type="Proteomes" id="UP001066276"/>
    </source>
</evidence>
<name>A0AAV7Q182_PLEWA</name>
<accession>A0AAV7Q182</accession>
<evidence type="ECO:0000313" key="2">
    <source>
        <dbReference type="EMBL" id="KAJ1134307.1"/>
    </source>
</evidence>
<gene>
    <name evidence="2" type="ORF">NDU88_000759</name>
</gene>
<feature type="domain" description="DUF4455" evidence="1">
    <location>
        <begin position="152"/>
        <end position="209"/>
    </location>
</feature>
<dbReference type="Proteomes" id="UP001066276">
    <property type="component" value="Chromosome 6"/>
</dbReference>
<feature type="domain" description="DUF4455" evidence="1">
    <location>
        <begin position="93"/>
        <end position="138"/>
    </location>
</feature>
<dbReference type="EMBL" id="JANPWB010000010">
    <property type="protein sequence ID" value="KAJ1134307.1"/>
    <property type="molecule type" value="Genomic_DNA"/>
</dbReference>
<protein>
    <recommendedName>
        <fullName evidence="1">DUF4455 domain-containing protein</fullName>
    </recommendedName>
</protein>
<sequence>MESDTQEGKQQGQAESGKTWKIALEWEDHKGNVLALTHTLDTVREDGKRELETRKAQKTEESEAEIAAQEVRDLANIIVPESSDRGIIQHVADRRQERHEAAVTDLQQELVRISKEMEPSVLRAGKELQKKLAFSDRTNQLLENSTDLATLTMKMINQAILANRRAVMKLALNLTEADLKREGALRLRWQDRMKEWKLAWKDTTLNKFSNLLPPTCTKSQVADWYSSLMTLNKTIDCHNVQFVNLIRVQHEKRTLERLAMQTDLQNKDLFKFTQGAAHLWDVLEISLSKQEKGLQRKLDDCQQHHARENQVSNAAYSCALFYPITCFF</sequence>
<comment type="caution">
    <text evidence="2">The sequence shown here is derived from an EMBL/GenBank/DDBJ whole genome shotgun (WGS) entry which is preliminary data.</text>
</comment>
<reference evidence="2" key="1">
    <citation type="journal article" date="2022" name="bioRxiv">
        <title>Sequencing and chromosome-scale assembly of the giantPleurodeles waltlgenome.</title>
        <authorList>
            <person name="Brown T."/>
            <person name="Elewa A."/>
            <person name="Iarovenko S."/>
            <person name="Subramanian E."/>
            <person name="Araus A.J."/>
            <person name="Petzold A."/>
            <person name="Susuki M."/>
            <person name="Suzuki K.-i.T."/>
            <person name="Hayashi T."/>
            <person name="Toyoda A."/>
            <person name="Oliveira C."/>
            <person name="Osipova E."/>
            <person name="Leigh N.D."/>
            <person name="Simon A."/>
            <person name="Yun M.H."/>
        </authorList>
    </citation>
    <scope>NUCLEOTIDE SEQUENCE</scope>
    <source>
        <strain evidence="2">20211129_DDA</strain>
        <tissue evidence="2">Liver</tissue>
    </source>
</reference>
<keyword evidence="3" id="KW-1185">Reference proteome</keyword>
<evidence type="ECO:0000259" key="1">
    <source>
        <dbReference type="Pfam" id="PF14643"/>
    </source>
</evidence>
<dbReference type="Pfam" id="PF14643">
    <property type="entry name" value="DUF4455"/>
    <property type="match status" value="3"/>
</dbReference>
<proteinExistence type="predicted"/>
<dbReference type="AlphaFoldDB" id="A0AAV7Q182"/>